<evidence type="ECO:0000313" key="2">
    <source>
        <dbReference type="EMBL" id="UQZ85671.1"/>
    </source>
</evidence>
<dbReference type="RefSeq" id="WP_249861279.1">
    <property type="nucleotide sequence ID" value="NZ_CP027059.1"/>
</dbReference>
<sequence length="107" mass="12497">MPPIKRLVCAALVVSALLLPTSAFASNGYNSSGHNNSYNNKNSNNNSNSKINQSFNDFLSRIFGNKGHNEYHDYWGKEDEFRDWYEKNKDNCPPEESYDIWKKWFCY</sequence>
<reference evidence="2" key="1">
    <citation type="submission" date="2018-02" db="EMBL/GenBank/DDBJ databases">
        <authorList>
            <person name="Kim S.-K."/>
            <person name="Jung H.-I."/>
            <person name="Lee S.-W."/>
        </authorList>
    </citation>
    <scope>NUCLEOTIDE SEQUENCE</scope>
    <source>
        <strain evidence="2">SK3146</strain>
    </source>
</reference>
<evidence type="ECO:0000256" key="1">
    <source>
        <dbReference type="SAM" id="SignalP"/>
    </source>
</evidence>
<accession>A0ABY4RSW3</accession>
<protein>
    <submittedName>
        <fullName evidence="2">Uncharacterized protein</fullName>
    </submittedName>
</protein>
<organism evidence="2 3">
    <name type="scientific">Paenibacillus konkukensis</name>
    <dbReference type="NCBI Taxonomy" id="2020716"/>
    <lineage>
        <taxon>Bacteria</taxon>
        <taxon>Bacillati</taxon>
        <taxon>Bacillota</taxon>
        <taxon>Bacilli</taxon>
        <taxon>Bacillales</taxon>
        <taxon>Paenibacillaceae</taxon>
        <taxon>Paenibacillus</taxon>
    </lineage>
</organism>
<feature type="chain" id="PRO_5045936005" evidence="1">
    <location>
        <begin position="26"/>
        <end position="107"/>
    </location>
</feature>
<feature type="signal peptide" evidence="1">
    <location>
        <begin position="1"/>
        <end position="25"/>
    </location>
</feature>
<evidence type="ECO:0000313" key="3">
    <source>
        <dbReference type="Proteomes" id="UP001057134"/>
    </source>
</evidence>
<gene>
    <name evidence="2" type="ORF">SK3146_04960</name>
</gene>
<keyword evidence="3" id="KW-1185">Reference proteome</keyword>
<reference evidence="2" key="2">
    <citation type="journal article" date="2021" name="J Anim Sci Technol">
        <title>Complete genome sequence of Paenibacillus konkukensis sp. nov. SK3146 as a potential probiotic strain.</title>
        <authorList>
            <person name="Jung H.I."/>
            <person name="Park S."/>
            <person name="Niu K.M."/>
            <person name="Lee S.W."/>
            <person name="Kothari D."/>
            <person name="Yi K.J."/>
            <person name="Kim S.K."/>
        </authorList>
    </citation>
    <scope>NUCLEOTIDE SEQUENCE</scope>
    <source>
        <strain evidence="2">SK3146</strain>
    </source>
</reference>
<keyword evidence="1" id="KW-0732">Signal</keyword>
<name>A0ABY4RSW3_9BACL</name>
<dbReference type="EMBL" id="CP027059">
    <property type="protein sequence ID" value="UQZ85671.1"/>
    <property type="molecule type" value="Genomic_DNA"/>
</dbReference>
<dbReference type="Proteomes" id="UP001057134">
    <property type="component" value="Chromosome"/>
</dbReference>
<proteinExistence type="predicted"/>